<proteinExistence type="inferred from homology"/>
<name>A0AB36KR84_PSEUB</name>
<dbReference type="NCBIfam" id="TIGR03246">
    <property type="entry name" value="arg_catab_astC"/>
    <property type="match status" value="1"/>
</dbReference>
<dbReference type="InterPro" id="IPR004636">
    <property type="entry name" value="AcOrn/SuccOrn_fam"/>
</dbReference>
<sequence length="407" mass="43921">MKTEPLSVTRQNFDQWMLPTYAPAPFVPVRAKGSRVWDQNGQERIDFTSGIAVNVLGHCHPELVSTIAEQASKVWHLSNGFTNEPTLRLAKRLIDATFADRAFFCNSGAEANEAAFKLARRVAFNHSGPHKNEIVAATKSFHGRTYFSVSVGGQPQYSQGFGPAIAGIRHVDFNDIAALRDAVSSKTCAVVLEPVQGEGGVVPADQAYLEEARALCDEHGALLIFDEVQTGVGRTGELFAYQHYGVIPDLLTSAKGLGGGFPIGALLSKDEYAEHFSPGTHGTTYGGNPLACAVAEKVIQLVDTQSMREGVRARHQNFVKRLQALAKTYGVFEAPRGLGLLLGCPLTAEWQGNAKAIVTKAAQEGLMVLQAGPDVLRFAPSLNVEEADIDEGLDRLERALSILVKQP</sequence>
<evidence type="ECO:0000256" key="4">
    <source>
        <dbReference type="HAMAP-Rule" id="MF_01107"/>
    </source>
</evidence>
<feature type="modified residue" description="N6-(pyridoxal phosphate)lysine" evidence="4">
    <location>
        <position position="255"/>
    </location>
</feature>
<feature type="binding site" evidence="4">
    <location>
        <position position="283"/>
    </location>
    <ligand>
        <name>N(2)-acetyl-L-ornithine</name>
        <dbReference type="ChEBI" id="CHEBI:57805"/>
    </ligand>
</feature>
<dbReference type="FunFam" id="3.40.640.10:FF:000004">
    <property type="entry name" value="Acetylornithine aminotransferase"/>
    <property type="match status" value="1"/>
</dbReference>
<feature type="binding site" evidence="4">
    <location>
        <position position="284"/>
    </location>
    <ligand>
        <name>pyridoxal 5'-phosphate</name>
        <dbReference type="ChEBI" id="CHEBI:597326"/>
    </ligand>
</feature>
<dbReference type="EMBL" id="MSDS01000025">
    <property type="protein sequence ID" value="OPE58247.1"/>
    <property type="molecule type" value="Genomic_DNA"/>
</dbReference>
<keyword evidence="4" id="KW-0028">Amino-acid biosynthesis</keyword>
<dbReference type="Gene3D" id="3.90.1150.10">
    <property type="entry name" value="Aspartate Aminotransferase, domain 1"/>
    <property type="match status" value="1"/>
</dbReference>
<feature type="binding site" evidence="4">
    <location>
        <begin position="226"/>
        <end position="229"/>
    </location>
    <ligand>
        <name>pyridoxal 5'-phosphate</name>
        <dbReference type="ChEBI" id="CHEBI:597326"/>
    </ligand>
</feature>
<dbReference type="InterPro" id="IPR015421">
    <property type="entry name" value="PyrdxlP-dep_Trfase_major"/>
</dbReference>
<dbReference type="HAMAP" id="MF_01107">
    <property type="entry name" value="ArgD_aminotrans_3"/>
    <property type="match status" value="1"/>
</dbReference>
<dbReference type="NCBIfam" id="NF009047">
    <property type="entry name" value="PRK12381.1"/>
    <property type="match status" value="1"/>
</dbReference>
<dbReference type="GO" id="GO:0003992">
    <property type="term" value="F:N2-acetyl-L-ornithine:2-oxoglutarate 5-aminotransferase activity"/>
    <property type="evidence" value="ECO:0007669"/>
    <property type="project" value="UniProtKB-UniRule"/>
</dbReference>
<dbReference type="InterPro" id="IPR005814">
    <property type="entry name" value="Aminotrans_3"/>
</dbReference>
<comment type="miscellaneous">
    <text evidence="4">May also have succinyldiaminopimelate aminotransferase activity, thus carrying out the corresponding step in lysine biosynthesis.</text>
</comment>
<dbReference type="InterPro" id="IPR017652">
    <property type="entry name" value="Ac/SucOrn_transaminase_bac"/>
</dbReference>
<dbReference type="GO" id="GO:0042802">
    <property type="term" value="F:identical protein binding"/>
    <property type="evidence" value="ECO:0007669"/>
    <property type="project" value="TreeGrafter"/>
</dbReference>
<evidence type="ECO:0000256" key="2">
    <source>
        <dbReference type="ARBA" id="ARBA00022679"/>
    </source>
</evidence>
<dbReference type="Pfam" id="PF00202">
    <property type="entry name" value="Aminotran_3"/>
    <property type="match status" value="1"/>
</dbReference>
<feature type="binding site" evidence="4">
    <location>
        <begin position="108"/>
        <end position="109"/>
    </location>
    <ligand>
        <name>pyridoxal 5'-phosphate</name>
        <dbReference type="ChEBI" id="CHEBI:597326"/>
    </ligand>
</feature>
<feature type="binding site" evidence="4">
    <location>
        <position position="141"/>
    </location>
    <ligand>
        <name>pyridoxal 5'-phosphate</name>
        <dbReference type="ChEBI" id="CHEBI:597326"/>
    </ligand>
</feature>
<keyword evidence="4" id="KW-0055">Arginine biosynthesis</keyword>
<dbReference type="GO" id="GO:0030170">
    <property type="term" value="F:pyridoxal phosphate binding"/>
    <property type="evidence" value="ECO:0007669"/>
    <property type="project" value="InterPro"/>
</dbReference>
<dbReference type="CDD" id="cd00610">
    <property type="entry name" value="OAT_like"/>
    <property type="match status" value="1"/>
</dbReference>
<comment type="subunit">
    <text evidence="4">Homodimer.</text>
</comment>
<dbReference type="Proteomes" id="UP000189855">
    <property type="component" value="Unassembled WGS sequence"/>
</dbReference>
<dbReference type="PIRSF" id="PIRSF000521">
    <property type="entry name" value="Transaminase_4ab_Lys_Orn"/>
    <property type="match status" value="1"/>
</dbReference>
<dbReference type="GO" id="GO:0006526">
    <property type="term" value="P:L-arginine biosynthetic process"/>
    <property type="evidence" value="ECO:0007669"/>
    <property type="project" value="UniProtKB-UniRule"/>
</dbReference>
<dbReference type="GO" id="GO:0005737">
    <property type="term" value="C:cytoplasm"/>
    <property type="evidence" value="ECO:0007669"/>
    <property type="project" value="UniProtKB-SubCell"/>
</dbReference>
<keyword evidence="3 4" id="KW-0663">Pyridoxal phosphate</keyword>
<comment type="catalytic activity">
    <reaction evidence="4">
        <text>N(2)-acetyl-L-ornithine + 2-oxoglutarate = N-acetyl-L-glutamate 5-semialdehyde + L-glutamate</text>
        <dbReference type="Rhea" id="RHEA:18049"/>
        <dbReference type="ChEBI" id="CHEBI:16810"/>
        <dbReference type="ChEBI" id="CHEBI:29123"/>
        <dbReference type="ChEBI" id="CHEBI:29985"/>
        <dbReference type="ChEBI" id="CHEBI:57805"/>
        <dbReference type="EC" id="2.6.1.11"/>
    </reaction>
</comment>
<comment type="similarity">
    <text evidence="4">Belongs to the class-III pyridoxal-phosphate-dependent aminotransferase family. ArgD subfamily.</text>
</comment>
<keyword evidence="2 4" id="KW-0808">Transferase</keyword>
<protein>
    <recommendedName>
        <fullName evidence="4">Acetylornithine aminotransferase</fullName>
        <shortName evidence="4">ACOAT</shortName>
        <ecNumber evidence="4">2.6.1.11</ecNumber>
    </recommendedName>
</protein>
<dbReference type="InterPro" id="IPR015422">
    <property type="entry name" value="PyrdxlP-dep_Trfase_small"/>
</dbReference>
<dbReference type="PROSITE" id="PS00600">
    <property type="entry name" value="AA_TRANSFER_CLASS_3"/>
    <property type="match status" value="1"/>
</dbReference>
<dbReference type="PANTHER" id="PTHR11986:SF113">
    <property type="entry name" value="SUCCINYLORNITHINE TRANSAMINASE"/>
    <property type="match status" value="1"/>
</dbReference>
<dbReference type="PANTHER" id="PTHR11986">
    <property type="entry name" value="AMINOTRANSFERASE CLASS III"/>
    <property type="match status" value="1"/>
</dbReference>
<dbReference type="Gene3D" id="3.40.640.10">
    <property type="entry name" value="Type I PLP-dependent aspartate aminotransferase-like (Major domain)"/>
    <property type="match status" value="1"/>
</dbReference>
<reference evidence="5 6" key="1">
    <citation type="journal article" date="2017" name="Mol. Ecol.">
        <title>Adaptation of the pathogen, Pseudomonas syringae, during experimental evolution on a native vs. alternative host plant.</title>
        <authorList>
            <person name="Meaden S."/>
            <person name="Koskella B."/>
        </authorList>
    </citation>
    <scope>NUCLEOTIDE SEQUENCE [LARGE SCALE GENOMIC DNA]</scope>
    <source>
        <strain evidence="5 6">PT23</strain>
    </source>
</reference>
<accession>A0AB36KR84</accession>
<dbReference type="InterPro" id="IPR015424">
    <property type="entry name" value="PyrdxlP-dep_Trfase"/>
</dbReference>
<organism evidence="5 6">
    <name type="scientific">Pseudomonas syringae pv. tomato</name>
    <dbReference type="NCBI Taxonomy" id="323"/>
    <lineage>
        <taxon>Bacteria</taxon>
        <taxon>Pseudomonadati</taxon>
        <taxon>Pseudomonadota</taxon>
        <taxon>Gammaproteobacteria</taxon>
        <taxon>Pseudomonadales</taxon>
        <taxon>Pseudomonadaceae</taxon>
        <taxon>Pseudomonas</taxon>
    </lineage>
</organism>
<dbReference type="RefSeq" id="WP_054090302.1">
    <property type="nucleotide sequence ID" value="NZ_JAIFYV010000102.1"/>
</dbReference>
<comment type="cofactor">
    <cofactor evidence="4">
        <name>pyridoxal 5'-phosphate</name>
        <dbReference type="ChEBI" id="CHEBI:597326"/>
    </cofactor>
    <text evidence="4">Binds 1 pyridoxal phosphate per subunit.</text>
</comment>
<comment type="caution">
    <text evidence="5">The sequence shown here is derived from an EMBL/GenBank/DDBJ whole genome shotgun (WGS) entry which is preliminary data.</text>
</comment>
<feature type="binding site" evidence="4">
    <location>
        <position position="144"/>
    </location>
    <ligand>
        <name>N(2)-acetyl-L-ornithine</name>
        <dbReference type="ChEBI" id="CHEBI:57805"/>
    </ligand>
</feature>
<keyword evidence="4" id="KW-0963">Cytoplasm</keyword>
<dbReference type="NCBIfam" id="NF002325">
    <property type="entry name" value="PRK01278.1"/>
    <property type="match status" value="1"/>
</dbReference>
<evidence type="ECO:0000256" key="1">
    <source>
        <dbReference type="ARBA" id="ARBA00022576"/>
    </source>
</evidence>
<evidence type="ECO:0000313" key="6">
    <source>
        <dbReference type="Proteomes" id="UP000189855"/>
    </source>
</evidence>
<dbReference type="NCBIfam" id="TIGR00707">
    <property type="entry name" value="argD"/>
    <property type="match status" value="1"/>
</dbReference>
<gene>
    <name evidence="4" type="primary">argD</name>
    <name evidence="5" type="ORF">BTW15_20160</name>
</gene>
<dbReference type="AlphaFoldDB" id="A0AB36KR84"/>
<comment type="subcellular location">
    <subcellularLocation>
        <location evidence="4">Cytoplasm</location>
    </subcellularLocation>
</comment>
<evidence type="ECO:0000256" key="3">
    <source>
        <dbReference type="ARBA" id="ARBA00022898"/>
    </source>
</evidence>
<dbReference type="InterPro" id="IPR050103">
    <property type="entry name" value="Class-III_PLP-dep_AT"/>
</dbReference>
<comment type="pathway">
    <text evidence="4">Amino-acid biosynthesis; L-arginine biosynthesis; N(2)-acetyl-L-ornithine from L-glutamate: step 4/4.</text>
</comment>
<dbReference type="EC" id="2.6.1.11" evidence="4"/>
<dbReference type="SUPFAM" id="SSF53383">
    <property type="entry name" value="PLP-dependent transferases"/>
    <property type="match status" value="1"/>
</dbReference>
<dbReference type="InterPro" id="IPR049704">
    <property type="entry name" value="Aminotrans_3_PPA_site"/>
</dbReference>
<keyword evidence="1 4" id="KW-0032">Aminotransferase</keyword>
<dbReference type="NCBIfam" id="NF003468">
    <property type="entry name" value="PRK05093.1"/>
    <property type="match status" value="1"/>
</dbReference>
<evidence type="ECO:0000313" key="5">
    <source>
        <dbReference type="EMBL" id="OPE58247.1"/>
    </source>
</evidence>